<protein>
    <submittedName>
        <fullName evidence="6">Uncharacterized protein</fullName>
    </submittedName>
</protein>
<dbReference type="GO" id="GO:0005737">
    <property type="term" value="C:cytoplasm"/>
    <property type="evidence" value="ECO:0007669"/>
    <property type="project" value="TreeGrafter"/>
</dbReference>
<feature type="region of interest" description="Disordered" evidence="2">
    <location>
        <begin position="1"/>
        <end position="31"/>
    </location>
</feature>
<dbReference type="InterPro" id="IPR033468">
    <property type="entry name" value="Metaxin_GST"/>
</dbReference>
<comment type="similarity">
    <text evidence="1">Belongs to the FAX family.</text>
</comment>
<sequence length="566" mass="62650">MGGKITINNNNNTADDADDGLISRTTTTTTPPYANMAMDNRSSSILGLVSPSYGASDPGMNVPLTSNPGLSQLSPYLNFDPAYLQTTQPEFITLDGASQKRGRFELAFSQIGGSCLAGAALGGAHGVYRGLQDTAAAGHTGKIRRTQMLNYITKRGSASANTLGVVALMYSGLGWMFCYARGGQEDELNTVSAATVTGLLYKSTAGLKKCAMGGLVGLALSGLYVALASRDKIKDKYSGRRHLIAGQPRATIWWWDAVTTTHTDHFYVTWISMESEGNVVEDSSTCVYLATFLALVLLLLSVLYLIYTKRRLRKAWRRESSGGGSGGGAMLVVHCPGPATHTPCVSSFVMKLRTFLRMADIPYVLDHTEPMGPRGLCPWVSWEGEVLTDSQLIINRLAATNDAWNLNRQLSETERAVARAFAVMVDEYLCWCLREWRIKADNGRSLAEDGGLSWYQRLLIPVYVLLRRWTLWEQGIGRHTHTQVQRSTRNVLRSLSHFLEDKPFLMGDEVTEVDCSVFGQLASIVYNYTRSPYHSIITVEYPNLLQYVERVKARYWPDWDTCLLHS</sequence>
<feature type="domain" description="Thioredoxin-like fold" evidence="5">
    <location>
        <begin position="348"/>
        <end position="433"/>
    </location>
</feature>
<dbReference type="PANTHER" id="PTHR12289:SF41">
    <property type="entry name" value="FAILED AXON CONNECTIONS-RELATED"/>
    <property type="match status" value="1"/>
</dbReference>
<dbReference type="InterPro" id="IPR040079">
    <property type="entry name" value="Glutathione_S-Trfase"/>
</dbReference>
<dbReference type="CDD" id="cd03193">
    <property type="entry name" value="GST_C_Metaxin"/>
    <property type="match status" value="1"/>
</dbReference>
<dbReference type="SUPFAM" id="SSF52833">
    <property type="entry name" value="Thioredoxin-like"/>
    <property type="match status" value="1"/>
</dbReference>
<dbReference type="PANTHER" id="PTHR12289">
    <property type="entry name" value="METAXIN RELATED"/>
    <property type="match status" value="1"/>
</dbReference>
<evidence type="ECO:0000256" key="2">
    <source>
        <dbReference type="SAM" id="MobiDB-lite"/>
    </source>
</evidence>
<dbReference type="InterPro" id="IPR036249">
    <property type="entry name" value="Thioredoxin-like_sf"/>
</dbReference>
<dbReference type="Gene3D" id="3.40.30.10">
    <property type="entry name" value="Glutaredoxin"/>
    <property type="match status" value="1"/>
</dbReference>
<gene>
    <name evidence="6" type="ORF">Pcinc_033751</name>
</gene>
<organism evidence="6 7">
    <name type="scientific">Petrolisthes cinctipes</name>
    <name type="common">Flat porcelain crab</name>
    <dbReference type="NCBI Taxonomy" id="88211"/>
    <lineage>
        <taxon>Eukaryota</taxon>
        <taxon>Metazoa</taxon>
        <taxon>Ecdysozoa</taxon>
        <taxon>Arthropoda</taxon>
        <taxon>Crustacea</taxon>
        <taxon>Multicrustacea</taxon>
        <taxon>Malacostraca</taxon>
        <taxon>Eumalacostraca</taxon>
        <taxon>Eucarida</taxon>
        <taxon>Decapoda</taxon>
        <taxon>Pleocyemata</taxon>
        <taxon>Anomura</taxon>
        <taxon>Galatheoidea</taxon>
        <taxon>Porcellanidae</taxon>
        <taxon>Petrolisthes</taxon>
    </lineage>
</organism>
<dbReference type="SFLD" id="SFLDG01180">
    <property type="entry name" value="SUF1"/>
    <property type="match status" value="1"/>
</dbReference>
<dbReference type="InterPro" id="IPR036282">
    <property type="entry name" value="Glutathione-S-Trfase_C_sf"/>
</dbReference>
<evidence type="ECO:0000259" key="5">
    <source>
        <dbReference type="Pfam" id="PF17172"/>
    </source>
</evidence>
<feature type="transmembrane region" description="Helical" evidence="3">
    <location>
        <begin position="287"/>
        <end position="307"/>
    </location>
</feature>
<keyword evidence="3" id="KW-0472">Membrane</keyword>
<evidence type="ECO:0000256" key="3">
    <source>
        <dbReference type="SAM" id="Phobius"/>
    </source>
</evidence>
<dbReference type="AlphaFoldDB" id="A0AAE1ERN3"/>
<dbReference type="InterPro" id="IPR050931">
    <property type="entry name" value="Mito_Protein_Transport_Metaxin"/>
</dbReference>
<dbReference type="SUPFAM" id="SSF47616">
    <property type="entry name" value="GST C-terminal domain-like"/>
    <property type="match status" value="1"/>
</dbReference>
<dbReference type="Proteomes" id="UP001286313">
    <property type="component" value="Unassembled WGS sequence"/>
</dbReference>
<dbReference type="Pfam" id="PF17171">
    <property type="entry name" value="GST_C_6"/>
    <property type="match status" value="1"/>
</dbReference>
<dbReference type="Gene3D" id="1.20.1050.10">
    <property type="match status" value="1"/>
</dbReference>
<dbReference type="EMBL" id="JAWQEG010004798">
    <property type="protein sequence ID" value="KAK3860178.1"/>
    <property type="molecule type" value="Genomic_DNA"/>
</dbReference>
<proteinExistence type="inferred from homology"/>
<name>A0AAE1ERN3_PETCI</name>
<dbReference type="SFLD" id="SFLDG01200">
    <property type="entry name" value="SUF1.1"/>
    <property type="match status" value="1"/>
</dbReference>
<comment type="caution">
    <text evidence="6">The sequence shown here is derived from an EMBL/GenBank/DDBJ whole genome shotgun (WGS) entry which is preliminary data.</text>
</comment>
<evidence type="ECO:0000259" key="4">
    <source>
        <dbReference type="Pfam" id="PF17171"/>
    </source>
</evidence>
<feature type="compositionally biased region" description="Low complexity" evidence="2">
    <location>
        <begin position="1"/>
        <end position="14"/>
    </location>
</feature>
<accession>A0AAE1ERN3</accession>
<dbReference type="SFLD" id="SFLDS00019">
    <property type="entry name" value="Glutathione_Transferase_(cytos"/>
    <property type="match status" value="1"/>
</dbReference>
<dbReference type="Pfam" id="PF02466">
    <property type="entry name" value="Tim17"/>
    <property type="match status" value="1"/>
</dbReference>
<feature type="domain" description="Metaxin glutathione S-transferase" evidence="4">
    <location>
        <begin position="490"/>
        <end position="551"/>
    </location>
</feature>
<evidence type="ECO:0000313" key="7">
    <source>
        <dbReference type="Proteomes" id="UP001286313"/>
    </source>
</evidence>
<keyword evidence="3" id="KW-0812">Transmembrane</keyword>
<keyword evidence="7" id="KW-1185">Reference proteome</keyword>
<dbReference type="InterPro" id="IPR012336">
    <property type="entry name" value="Thioredoxin-like_fold"/>
</dbReference>
<dbReference type="InterPro" id="IPR026928">
    <property type="entry name" value="FAX/IsoI-like"/>
</dbReference>
<reference evidence="6" key="1">
    <citation type="submission" date="2023-10" db="EMBL/GenBank/DDBJ databases">
        <title>Genome assemblies of two species of porcelain crab, Petrolisthes cinctipes and Petrolisthes manimaculis (Anomura: Porcellanidae).</title>
        <authorList>
            <person name="Angst P."/>
        </authorList>
    </citation>
    <scope>NUCLEOTIDE SEQUENCE</scope>
    <source>
        <strain evidence="6">PB745_01</strain>
        <tissue evidence="6">Gill</tissue>
    </source>
</reference>
<dbReference type="Pfam" id="PF17172">
    <property type="entry name" value="GST_N_4"/>
    <property type="match status" value="1"/>
</dbReference>
<evidence type="ECO:0000313" key="6">
    <source>
        <dbReference type="EMBL" id="KAK3860178.1"/>
    </source>
</evidence>
<evidence type="ECO:0000256" key="1">
    <source>
        <dbReference type="ARBA" id="ARBA00006475"/>
    </source>
</evidence>
<keyword evidence="3" id="KW-1133">Transmembrane helix</keyword>